<dbReference type="STRING" id="1126833.VN24_23500"/>
<evidence type="ECO:0000259" key="8">
    <source>
        <dbReference type="SMART" id="SM00922"/>
    </source>
</evidence>
<keyword evidence="5 7" id="KW-0456">Lyase</keyword>
<evidence type="ECO:0000256" key="2">
    <source>
        <dbReference type="ARBA" id="ARBA00022428"/>
    </source>
</evidence>
<dbReference type="SUPFAM" id="SSF51604">
    <property type="entry name" value="Enolase C-terminal domain-like"/>
    <property type="match status" value="1"/>
</dbReference>
<dbReference type="Gene3D" id="3.30.390.10">
    <property type="entry name" value="Enolase-like, N-terminal domain"/>
    <property type="match status" value="1"/>
</dbReference>
<comment type="cofactor">
    <cofactor evidence="1 7">
        <name>a divalent metal cation</name>
        <dbReference type="ChEBI" id="CHEBI:60240"/>
    </cofactor>
</comment>
<keyword evidence="4 7" id="KW-0460">Magnesium</keyword>
<sequence>MIIERVRLQQLKVAYKAPFETSFGRSEEKDFILVSVYGDGAIGYGESVAMSHPVYNEETSGTVWYMLENFLIPKLFASDVTEPEDVSRLFAPIRRNYMAKAAIEEAVWDLHCKQQGISLASRLGGVKQTIDVGVSIGIEATVEQVLQNVERFLAEGYKKIKVKIKPGFDIQVIEAIRKRFGSDVPLMADANSAYTLEQADLLKELDSYGLMMIEQPLAHDDIIDHAKLQKQLKTPICLDESIHSAEDARKAIELGSCKIINIKLGRVGGHAESKKIHDVCERHGIPVWCGGMLEMGVGRAHNIALTSLSNFTIPGDTSASSRYWEQDIVEPSVAFIAPGMLAVPAGDGIGYEVNERNVRNYVVREAEWTSR</sequence>
<dbReference type="AlphaFoldDB" id="A0A0D5NNT2"/>
<dbReference type="SFLD" id="SFLDG00180">
    <property type="entry name" value="muconate_cycloisomerase"/>
    <property type="match status" value="1"/>
</dbReference>
<dbReference type="Pfam" id="PF02746">
    <property type="entry name" value="MR_MLE_N"/>
    <property type="match status" value="1"/>
</dbReference>
<dbReference type="UniPathway" id="UPA01057">
    <property type="reaction ID" value="UER00165"/>
</dbReference>
<comment type="pathway">
    <text evidence="7">Quinol/quinone metabolism; 1,4-dihydroxy-2-naphthoate biosynthesis; 1,4-dihydroxy-2-naphthoate from chorismate: step 4/7.</text>
</comment>
<name>A0A0D5NNT2_9BACL</name>
<dbReference type="GO" id="GO:0009234">
    <property type="term" value="P:menaquinone biosynthetic process"/>
    <property type="evidence" value="ECO:0007669"/>
    <property type="project" value="UniProtKB-UniRule"/>
</dbReference>
<dbReference type="SUPFAM" id="SSF54826">
    <property type="entry name" value="Enolase N-terminal domain-like"/>
    <property type="match status" value="1"/>
</dbReference>
<dbReference type="InterPro" id="IPR047585">
    <property type="entry name" value="MenC"/>
</dbReference>
<evidence type="ECO:0000313" key="10">
    <source>
        <dbReference type="Proteomes" id="UP000032633"/>
    </source>
</evidence>
<gene>
    <name evidence="7" type="primary">menC</name>
    <name evidence="9" type="ORF">VN24_23500</name>
</gene>
<dbReference type="HAMAP" id="MF_01933">
    <property type="entry name" value="MenC_2"/>
    <property type="match status" value="1"/>
</dbReference>
<dbReference type="PANTHER" id="PTHR48073">
    <property type="entry name" value="O-SUCCINYLBENZOATE SYNTHASE-RELATED"/>
    <property type="match status" value="1"/>
</dbReference>
<protein>
    <recommendedName>
        <fullName evidence="6 7">o-succinylbenzoate synthase</fullName>
        <shortName evidence="7">OSB synthase</shortName>
        <shortName evidence="7">OSBS</shortName>
        <ecNumber evidence="6 7">4.2.1.113</ecNumber>
    </recommendedName>
    <alternativeName>
        <fullName evidence="7">4-(2'-carboxyphenyl)-4-oxybutyric acid synthase</fullName>
    </alternativeName>
    <alternativeName>
        <fullName evidence="7">o-succinylbenzoic acid synthase</fullName>
    </alternativeName>
</protein>
<proteinExistence type="inferred from homology"/>
<dbReference type="GO" id="GO:0000287">
    <property type="term" value="F:magnesium ion binding"/>
    <property type="evidence" value="ECO:0007669"/>
    <property type="project" value="UniProtKB-UniRule"/>
</dbReference>
<dbReference type="InterPro" id="IPR010197">
    <property type="entry name" value="OSBS/NAAAR"/>
</dbReference>
<evidence type="ECO:0000313" key="9">
    <source>
        <dbReference type="EMBL" id="AJY76979.1"/>
    </source>
</evidence>
<dbReference type="UniPathway" id="UPA00079"/>
<feature type="active site" description="Proton acceptor" evidence="7">
    <location>
        <position position="263"/>
    </location>
</feature>
<accession>A0A0D5NNT2</accession>
<dbReference type="EC" id="4.2.1.113" evidence="6 7"/>
<evidence type="ECO:0000256" key="4">
    <source>
        <dbReference type="ARBA" id="ARBA00022842"/>
    </source>
</evidence>
<dbReference type="KEGG" id="pbj:VN24_23500"/>
<dbReference type="NCBIfam" id="TIGR01928">
    <property type="entry name" value="menC_lowGC_arch"/>
    <property type="match status" value="1"/>
</dbReference>
<evidence type="ECO:0000256" key="7">
    <source>
        <dbReference type="HAMAP-Rule" id="MF_01933"/>
    </source>
</evidence>
<dbReference type="PATRIC" id="fig|1126833.4.peg.5170"/>
<keyword evidence="3 7" id="KW-0479">Metal-binding</keyword>
<dbReference type="PANTHER" id="PTHR48073:SF5">
    <property type="entry name" value="O-SUCCINYLBENZOATE SYNTHASE"/>
    <property type="match status" value="1"/>
</dbReference>
<feature type="binding site" evidence="7">
    <location>
        <position position="214"/>
    </location>
    <ligand>
        <name>Mg(2+)</name>
        <dbReference type="ChEBI" id="CHEBI:18420"/>
    </ligand>
</feature>
<comment type="pathway">
    <text evidence="7">Quinol/quinone metabolism; menaquinone biosynthesis.</text>
</comment>
<feature type="binding site" evidence="7">
    <location>
        <position position="239"/>
    </location>
    <ligand>
        <name>Mg(2+)</name>
        <dbReference type="ChEBI" id="CHEBI:18420"/>
    </ligand>
</feature>
<dbReference type="GO" id="GO:0016854">
    <property type="term" value="F:racemase and epimerase activity"/>
    <property type="evidence" value="ECO:0007669"/>
    <property type="project" value="UniProtKB-ARBA"/>
</dbReference>
<dbReference type="InterPro" id="IPR036849">
    <property type="entry name" value="Enolase-like_C_sf"/>
</dbReference>
<dbReference type="InterPro" id="IPR013341">
    <property type="entry name" value="Mandelate_racemase_N_dom"/>
</dbReference>
<dbReference type="OrthoDB" id="9774531at2"/>
<evidence type="ECO:0000256" key="1">
    <source>
        <dbReference type="ARBA" id="ARBA00001968"/>
    </source>
</evidence>
<dbReference type="GO" id="GO:0043748">
    <property type="term" value="F:O-succinylbenzoate synthase activity"/>
    <property type="evidence" value="ECO:0007669"/>
    <property type="project" value="UniProtKB-EC"/>
</dbReference>
<dbReference type="RefSeq" id="WP_045672404.1">
    <property type="nucleotide sequence ID" value="NZ_CP011058.1"/>
</dbReference>
<dbReference type="Proteomes" id="UP000032633">
    <property type="component" value="Chromosome"/>
</dbReference>
<feature type="active site" description="Proton donor" evidence="7">
    <location>
        <position position="163"/>
    </location>
</feature>
<keyword evidence="10" id="KW-1185">Reference proteome</keyword>
<organism evidence="9 10">
    <name type="scientific">Paenibacillus beijingensis</name>
    <dbReference type="NCBI Taxonomy" id="1126833"/>
    <lineage>
        <taxon>Bacteria</taxon>
        <taxon>Bacillati</taxon>
        <taxon>Bacillota</taxon>
        <taxon>Bacilli</taxon>
        <taxon>Bacillales</taxon>
        <taxon>Paenibacillaceae</taxon>
        <taxon>Paenibacillus</taxon>
    </lineage>
</organism>
<dbReference type="EMBL" id="CP011058">
    <property type="protein sequence ID" value="AJY76979.1"/>
    <property type="molecule type" value="Genomic_DNA"/>
</dbReference>
<evidence type="ECO:0000256" key="5">
    <source>
        <dbReference type="ARBA" id="ARBA00023239"/>
    </source>
</evidence>
<dbReference type="InterPro" id="IPR029017">
    <property type="entry name" value="Enolase-like_N"/>
</dbReference>
<feature type="domain" description="Mandelate racemase/muconate lactonizing enzyme C-terminal" evidence="8">
    <location>
        <begin position="142"/>
        <end position="235"/>
    </location>
</feature>
<comment type="similarity">
    <text evidence="7">Belongs to the mandelate racemase/muconate lactonizing enzyme family. MenC type 2 subfamily.</text>
</comment>
<dbReference type="Pfam" id="PF13378">
    <property type="entry name" value="MR_MLE_C"/>
    <property type="match status" value="1"/>
</dbReference>
<dbReference type="Gene3D" id="3.20.20.120">
    <property type="entry name" value="Enolase-like C-terminal domain"/>
    <property type="match status" value="1"/>
</dbReference>
<dbReference type="InterPro" id="IPR013342">
    <property type="entry name" value="Mandelate_racemase_C"/>
</dbReference>
<reference evidence="9 10" key="1">
    <citation type="journal article" date="2015" name="J. Biotechnol.">
        <title>Complete genome sequence of Paenibacillus beijingensis 7188(T) (=DSM 24997(T)), a novel rhizobacterium from jujube garden soil.</title>
        <authorList>
            <person name="Kwak Y."/>
            <person name="Shin J.H."/>
        </authorList>
    </citation>
    <scope>NUCLEOTIDE SEQUENCE [LARGE SCALE GENOMIC DNA]</scope>
    <source>
        <strain evidence="9 10">DSM 24997</strain>
    </source>
</reference>
<dbReference type="SFLD" id="SFLDS00001">
    <property type="entry name" value="Enolase"/>
    <property type="match status" value="1"/>
</dbReference>
<comment type="catalytic activity">
    <reaction evidence="7">
        <text>(1R,6R)-6-hydroxy-2-succinyl-cyclohexa-2,4-diene-1-carboxylate = 2-succinylbenzoate + H2O</text>
        <dbReference type="Rhea" id="RHEA:10196"/>
        <dbReference type="ChEBI" id="CHEBI:15377"/>
        <dbReference type="ChEBI" id="CHEBI:18325"/>
        <dbReference type="ChEBI" id="CHEBI:58689"/>
        <dbReference type="EC" id="4.2.1.113"/>
    </reaction>
</comment>
<dbReference type="SFLD" id="SFLDF00009">
    <property type="entry name" value="o-succinylbenzoate_synthase"/>
    <property type="match status" value="1"/>
</dbReference>
<evidence type="ECO:0000256" key="3">
    <source>
        <dbReference type="ARBA" id="ARBA00022723"/>
    </source>
</evidence>
<dbReference type="InterPro" id="IPR029065">
    <property type="entry name" value="Enolase_C-like"/>
</dbReference>
<dbReference type="HOGENOM" id="CLU_030273_4_4_9"/>
<evidence type="ECO:0000256" key="6">
    <source>
        <dbReference type="ARBA" id="ARBA00029491"/>
    </source>
</evidence>
<reference evidence="10" key="2">
    <citation type="submission" date="2015-03" db="EMBL/GenBank/DDBJ databases">
        <title>Genome sequence of Paenibacillus beijingensis strain DSM 24997T.</title>
        <authorList>
            <person name="Kwak Y."/>
            <person name="Shin J.-H."/>
        </authorList>
    </citation>
    <scope>NUCLEOTIDE SEQUENCE [LARGE SCALE GENOMIC DNA]</scope>
    <source>
        <strain evidence="10">DSM 24997</strain>
    </source>
</reference>
<dbReference type="SMART" id="SM00922">
    <property type="entry name" value="MR_MLE"/>
    <property type="match status" value="1"/>
</dbReference>
<feature type="binding site" evidence="7">
    <location>
        <position position="189"/>
    </location>
    <ligand>
        <name>Mg(2+)</name>
        <dbReference type="ChEBI" id="CHEBI:18420"/>
    </ligand>
</feature>
<keyword evidence="2 7" id="KW-0474">Menaquinone biosynthesis</keyword>
<comment type="function">
    <text evidence="7">Converts 2-succinyl-6-hydroxy-2,4-cyclohexadiene-1-carboxylate (SHCHC) to 2-succinylbenzoate (OSB).</text>
</comment>
<dbReference type="CDD" id="cd03317">
    <property type="entry name" value="NAAAR"/>
    <property type="match status" value="1"/>
</dbReference>